<dbReference type="PRINTS" id="PR00080">
    <property type="entry name" value="SDRFAMILY"/>
</dbReference>
<dbReference type="InterPro" id="IPR036291">
    <property type="entry name" value="NAD(P)-bd_dom_sf"/>
</dbReference>
<dbReference type="PRINTS" id="PR00081">
    <property type="entry name" value="GDHRDH"/>
</dbReference>
<evidence type="ECO:0000313" key="2">
    <source>
        <dbReference type="EMBL" id="CAB4812486.1"/>
    </source>
</evidence>
<accession>A0A6J6YZ26</accession>
<dbReference type="Pfam" id="PF13561">
    <property type="entry name" value="adh_short_C2"/>
    <property type="match status" value="1"/>
</dbReference>
<name>A0A6J6YZ26_9ZZZZ</name>
<dbReference type="GO" id="GO:0030497">
    <property type="term" value="P:fatty acid elongation"/>
    <property type="evidence" value="ECO:0007669"/>
    <property type="project" value="TreeGrafter"/>
</dbReference>
<dbReference type="AlphaFoldDB" id="A0A6J6YZ26"/>
<dbReference type="CDD" id="cd05233">
    <property type="entry name" value="SDR_c"/>
    <property type="match status" value="1"/>
</dbReference>
<dbReference type="InterPro" id="IPR002347">
    <property type="entry name" value="SDR_fam"/>
</dbReference>
<sequence length="266" mass="28004">MSTGGNGRLVGRVAIVTGAGRGIGRAIALEYAREGANVMVASRSRGTVEQVVDEILNTGGTALGITCDVGVREEVDAMVATTIERFGGVDILVNNAQGFGTADKPEASPGFIPLESFPDDTWDYTFQTGLKGTLYGMQAVFPHMREHGGKIINFGSGNGVTAMKGTAAYNANKEGIRALTRTGANEWGRYSIYVNCLVPTIVTDSAKAYFDARPGSEAKLAGTIPLKRWGEVDRDIGPVAVFLGCADSDFITGQTLHVDGGQILHA</sequence>
<comment type="similarity">
    <text evidence="1">Belongs to the short-chain dehydrogenases/reductases (SDR) family.</text>
</comment>
<dbReference type="PANTHER" id="PTHR42760:SF40">
    <property type="entry name" value="3-OXOACYL-[ACYL-CARRIER-PROTEIN] REDUCTASE, CHLOROPLASTIC"/>
    <property type="match status" value="1"/>
</dbReference>
<proteinExistence type="inferred from homology"/>
<organism evidence="2">
    <name type="scientific">freshwater metagenome</name>
    <dbReference type="NCBI Taxonomy" id="449393"/>
    <lineage>
        <taxon>unclassified sequences</taxon>
        <taxon>metagenomes</taxon>
        <taxon>ecological metagenomes</taxon>
    </lineage>
</organism>
<dbReference type="Gene3D" id="3.40.50.720">
    <property type="entry name" value="NAD(P)-binding Rossmann-like Domain"/>
    <property type="match status" value="1"/>
</dbReference>
<reference evidence="2" key="1">
    <citation type="submission" date="2020-05" db="EMBL/GenBank/DDBJ databases">
        <authorList>
            <person name="Chiriac C."/>
            <person name="Salcher M."/>
            <person name="Ghai R."/>
            <person name="Kavagutti S V."/>
        </authorList>
    </citation>
    <scope>NUCLEOTIDE SEQUENCE</scope>
</reference>
<dbReference type="FunFam" id="3.40.50.720:FF:000084">
    <property type="entry name" value="Short-chain dehydrogenase reductase"/>
    <property type="match status" value="1"/>
</dbReference>
<protein>
    <submittedName>
        <fullName evidence="2">Unannotated protein</fullName>
    </submittedName>
</protein>
<dbReference type="EMBL" id="CAFAAV010000048">
    <property type="protein sequence ID" value="CAB4812486.1"/>
    <property type="molecule type" value="Genomic_DNA"/>
</dbReference>
<evidence type="ECO:0000256" key="1">
    <source>
        <dbReference type="ARBA" id="ARBA00006484"/>
    </source>
</evidence>
<dbReference type="PANTHER" id="PTHR42760">
    <property type="entry name" value="SHORT-CHAIN DEHYDROGENASES/REDUCTASES FAMILY MEMBER"/>
    <property type="match status" value="1"/>
</dbReference>
<dbReference type="GO" id="GO:0016616">
    <property type="term" value="F:oxidoreductase activity, acting on the CH-OH group of donors, NAD or NADP as acceptor"/>
    <property type="evidence" value="ECO:0007669"/>
    <property type="project" value="TreeGrafter"/>
</dbReference>
<gene>
    <name evidence="2" type="ORF">UFOPK3099_00837</name>
</gene>
<dbReference type="SUPFAM" id="SSF51735">
    <property type="entry name" value="NAD(P)-binding Rossmann-fold domains"/>
    <property type="match status" value="1"/>
</dbReference>